<evidence type="ECO:0000256" key="1">
    <source>
        <dbReference type="ARBA" id="ARBA00004123"/>
    </source>
</evidence>
<evidence type="ECO:0000256" key="3">
    <source>
        <dbReference type="ARBA" id="ARBA00022771"/>
    </source>
</evidence>
<feature type="compositionally biased region" description="Basic and acidic residues" evidence="11">
    <location>
        <begin position="125"/>
        <end position="134"/>
    </location>
</feature>
<evidence type="ECO:0000256" key="4">
    <source>
        <dbReference type="ARBA" id="ARBA00022833"/>
    </source>
</evidence>
<dbReference type="InterPro" id="IPR013088">
    <property type="entry name" value="Znf_NHR/GATA"/>
</dbReference>
<dbReference type="GO" id="GO:0006355">
    <property type="term" value="P:regulation of DNA-templated transcription"/>
    <property type="evidence" value="ECO:0007669"/>
    <property type="project" value="InterPro"/>
</dbReference>
<evidence type="ECO:0000256" key="9">
    <source>
        <dbReference type="ARBA" id="ARBA00024019"/>
    </source>
</evidence>
<reference evidence="13 14" key="1">
    <citation type="submission" date="2020-02" db="EMBL/GenBank/DDBJ databases">
        <authorList>
            <person name="Ma Q."/>
            <person name="Huang Y."/>
            <person name="Song X."/>
            <person name="Pei D."/>
        </authorList>
    </citation>
    <scope>NUCLEOTIDE SEQUENCE [LARGE SCALE GENOMIC DNA]</scope>
    <source>
        <strain evidence="13">Sxm20200214</strain>
        <tissue evidence="13">Leaf</tissue>
    </source>
</reference>
<comment type="similarity">
    <text evidence="9">Belongs to the type IV zinc-finger family. Class B subfamily.</text>
</comment>
<sequence length="363" mass="40907">MGSNFHYTIDLNEDHQNHQPFFSCFGSSIHQNHDHQQHLYHHQAPSNPTFSSSSFTSPSLSYLPFLINSHQDQVDVGYNNHTFHGFLDPHISQPIETNKFVYDGGSSSSDQIMPEKDTRLKLTTRKKDNHHDQNDLPQYPTKGETETNSLKWMTSKVRLMKRKTMITPTDNNKHHVKNDQSLNDSNLEEDHLSKNQFNIILNGGSNCVIRICSDCNTTKTPLWRSGPRGPKSLCNACGIRQRKARRAAMAASAATTTSDLSPLLLRKKMQNENKRSKVNKYKSKTTSVEEVVLMMEGATTGNLEIQGKSPMSFSSTSSSPNKFYSDDLDIILSKSSAYQQFFPQDEKDAAILLMALSHGMVHG</sequence>
<dbReference type="GO" id="GO:0005634">
    <property type="term" value="C:nucleus"/>
    <property type="evidence" value="ECO:0007669"/>
    <property type="project" value="UniProtKB-SubCell"/>
</dbReference>
<dbReference type="Gene3D" id="3.30.50.10">
    <property type="entry name" value="Erythroid Transcription Factor GATA-1, subunit A"/>
    <property type="match status" value="1"/>
</dbReference>
<evidence type="ECO:0000259" key="12">
    <source>
        <dbReference type="PROSITE" id="PS50114"/>
    </source>
</evidence>
<evidence type="ECO:0000313" key="13">
    <source>
        <dbReference type="EMBL" id="KAG2263156.1"/>
    </source>
</evidence>
<proteinExistence type="inferred from homology"/>
<keyword evidence="4" id="KW-0862">Zinc</keyword>
<evidence type="ECO:0000256" key="7">
    <source>
        <dbReference type="ARBA" id="ARBA00023163"/>
    </source>
</evidence>
<feature type="region of interest" description="Disordered" evidence="11">
    <location>
        <begin position="125"/>
        <end position="145"/>
    </location>
</feature>
<keyword evidence="7" id="KW-0804">Transcription</keyword>
<dbReference type="AlphaFoldDB" id="A0A8X7Q3S8"/>
<dbReference type="PANTHER" id="PTHR47255">
    <property type="entry name" value="GATA TRANSCRIPTION FACTOR 22-RELATED"/>
    <property type="match status" value="1"/>
</dbReference>
<keyword evidence="2" id="KW-0479">Metal-binding</keyword>
<evidence type="ECO:0000256" key="8">
    <source>
        <dbReference type="ARBA" id="ARBA00023242"/>
    </source>
</evidence>
<keyword evidence="8" id="KW-0539">Nucleus</keyword>
<name>A0A8X7Q3S8_BRACI</name>
<feature type="domain" description="GATA-type" evidence="12">
    <location>
        <begin position="212"/>
        <end position="242"/>
    </location>
</feature>
<dbReference type="PANTHER" id="PTHR47255:SF4">
    <property type="entry name" value="GATA ZINC FINGER DOMAIN-CONTAINING PROTEIN 12"/>
    <property type="match status" value="1"/>
</dbReference>
<dbReference type="InterPro" id="IPR052138">
    <property type="entry name" value="GATA_ZnFinger_Domain"/>
</dbReference>
<dbReference type="PROSITE" id="PS00344">
    <property type="entry name" value="GATA_ZN_FINGER_1"/>
    <property type="match status" value="1"/>
</dbReference>
<dbReference type="FunFam" id="3.30.50.10:FF:000055">
    <property type="entry name" value="GATA transcription factor 21"/>
    <property type="match status" value="1"/>
</dbReference>
<evidence type="ECO:0000256" key="2">
    <source>
        <dbReference type="ARBA" id="ARBA00022723"/>
    </source>
</evidence>
<dbReference type="GO" id="GO:0008270">
    <property type="term" value="F:zinc ion binding"/>
    <property type="evidence" value="ECO:0007669"/>
    <property type="project" value="UniProtKB-KW"/>
</dbReference>
<accession>A0A8X7Q3S8</accession>
<dbReference type="InterPro" id="IPR000679">
    <property type="entry name" value="Znf_GATA"/>
</dbReference>
<dbReference type="PROSITE" id="PS50114">
    <property type="entry name" value="GATA_ZN_FINGER_2"/>
    <property type="match status" value="1"/>
</dbReference>
<evidence type="ECO:0000256" key="6">
    <source>
        <dbReference type="ARBA" id="ARBA00023125"/>
    </source>
</evidence>
<keyword evidence="3 10" id="KW-0863">Zinc-finger</keyword>
<evidence type="ECO:0000313" key="14">
    <source>
        <dbReference type="Proteomes" id="UP000886595"/>
    </source>
</evidence>
<keyword evidence="14" id="KW-1185">Reference proteome</keyword>
<keyword evidence="6" id="KW-0238">DNA-binding</keyword>
<dbReference type="SMART" id="SM00401">
    <property type="entry name" value="ZnF_GATA"/>
    <property type="match status" value="1"/>
</dbReference>
<protein>
    <recommendedName>
        <fullName evidence="12">GATA-type domain-containing protein</fullName>
    </recommendedName>
</protein>
<comment type="subcellular location">
    <subcellularLocation>
        <location evidence="1">Nucleus</location>
    </subcellularLocation>
</comment>
<dbReference type="OrthoDB" id="2162994at2759"/>
<dbReference type="EMBL" id="JAAMPC010000014">
    <property type="protein sequence ID" value="KAG2263156.1"/>
    <property type="molecule type" value="Genomic_DNA"/>
</dbReference>
<dbReference type="CDD" id="cd00202">
    <property type="entry name" value="ZnF_GATA"/>
    <property type="match status" value="1"/>
</dbReference>
<dbReference type="GO" id="GO:0000976">
    <property type="term" value="F:transcription cis-regulatory region binding"/>
    <property type="evidence" value="ECO:0007669"/>
    <property type="project" value="UniProtKB-ARBA"/>
</dbReference>
<evidence type="ECO:0000256" key="5">
    <source>
        <dbReference type="ARBA" id="ARBA00023015"/>
    </source>
</evidence>
<comment type="caution">
    <text evidence="13">The sequence shown here is derived from an EMBL/GenBank/DDBJ whole genome shotgun (WGS) entry which is preliminary data.</text>
</comment>
<keyword evidence="5" id="KW-0805">Transcription regulation</keyword>
<dbReference type="Proteomes" id="UP000886595">
    <property type="component" value="Unassembled WGS sequence"/>
</dbReference>
<evidence type="ECO:0000256" key="10">
    <source>
        <dbReference type="PROSITE-ProRule" id="PRU00094"/>
    </source>
</evidence>
<gene>
    <name evidence="13" type="ORF">Bca52824_070235</name>
</gene>
<dbReference type="Pfam" id="PF00320">
    <property type="entry name" value="GATA"/>
    <property type="match status" value="1"/>
</dbReference>
<dbReference type="SUPFAM" id="SSF57716">
    <property type="entry name" value="Glucocorticoid receptor-like (DNA-binding domain)"/>
    <property type="match status" value="1"/>
</dbReference>
<evidence type="ECO:0000256" key="11">
    <source>
        <dbReference type="SAM" id="MobiDB-lite"/>
    </source>
</evidence>
<organism evidence="13 14">
    <name type="scientific">Brassica carinata</name>
    <name type="common">Ethiopian mustard</name>
    <name type="synonym">Abyssinian cabbage</name>
    <dbReference type="NCBI Taxonomy" id="52824"/>
    <lineage>
        <taxon>Eukaryota</taxon>
        <taxon>Viridiplantae</taxon>
        <taxon>Streptophyta</taxon>
        <taxon>Embryophyta</taxon>
        <taxon>Tracheophyta</taxon>
        <taxon>Spermatophyta</taxon>
        <taxon>Magnoliopsida</taxon>
        <taxon>eudicotyledons</taxon>
        <taxon>Gunneridae</taxon>
        <taxon>Pentapetalae</taxon>
        <taxon>rosids</taxon>
        <taxon>malvids</taxon>
        <taxon>Brassicales</taxon>
        <taxon>Brassicaceae</taxon>
        <taxon>Brassiceae</taxon>
        <taxon>Brassica</taxon>
    </lineage>
</organism>